<evidence type="ECO:0000313" key="1">
    <source>
        <dbReference type="EMBL" id="KKN39603.1"/>
    </source>
</evidence>
<dbReference type="AlphaFoldDB" id="A0A0F9TDL7"/>
<proteinExistence type="predicted"/>
<name>A0A0F9TDL7_9ZZZZ</name>
<comment type="caution">
    <text evidence="1">The sequence shown here is derived from an EMBL/GenBank/DDBJ whole genome shotgun (WGS) entry which is preliminary data.</text>
</comment>
<sequence length="169" mass="20137">MNYSKKQFKRLLKKIRKIVQKILKDIRFQCQMCGDCCHINDERKKIYKDIFRILWDGETELMPIDGWLELPKEWDGFYWSAKLNLVKKGDIITCYYQDITTGMCLVENNKPLLCKCAPIIIMPIADIGLDNTCKYIKENNITVKDIENSIYFPKLYSLMKRLKIYVFEK</sequence>
<organism evidence="1">
    <name type="scientific">marine sediment metagenome</name>
    <dbReference type="NCBI Taxonomy" id="412755"/>
    <lineage>
        <taxon>unclassified sequences</taxon>
        <taxon>metagenomes</taxon>
        <taxon>ecological metagenomes</taxon>
    </lineage>
</organism>
<gene>
    <name evidence="1" type="ORF">LCGC14_0741770</name>
</gene>
<evidence type="ECO:0008006" key="2">
    <source>
        <dbReference type="Google" id="ProtNLM"/>
    </source>
</evidence>
<dbReference type="EMBL" id="LAZR01001754">
    <property type="protein sequence ID" value="KKN39603.1"/>
    <property type="molecule type" value="Genomic_DNA"/>
</dbReference>
<reference evidence="1" key="1">
    <citation type="journal article" date="2015" name="Nature">
        <title>Complex archaea that bridge the gap between prokaryotes and eukaryotes.</title>
        <authorList>
            <person name="Spang A."/>
            <person name="Saw J.H."/>
            <person name="Jorgensen S.L."/>
            <person name="Zaremba-Niedzwiedzka K."/>
            <person name="Martijn J."/>
            <person name="Lind A.E."/>
            <person name="van Eijk R."/>
            <person name="Schleper C."/>
            <person name="Guy L."/>
            <person name="Ettema T.J."/>
        </authorList>
    </citation>
    <scope>NUCLEOTIDE SEQUENCE</scope>
</reference>
<accession>A0A0F9TDL7</accession>
<protein>
    <recommendedName>
        <fullName evidence="2">YkgJ family cysteine cluster protein</fullName>
    </recommendedName>
</protein>